<accession>A0ABU6UY00</accession>
<keyword evidence="1" id="KW-1133">Transmembrane helix</keyword>
<dbReference type="Proteomes" id="UP001341840">
    <property type="component" value="Unassembled WGS sequence"/>
</dbReference>
<comment type="caution">
    <text evidence="2">The sequence shown here is derived from an EMBL/GenBank/DDBJ whole genome shotgun (WGS) entry which is preliminary data.</text>
</comment>
<reference evidence="2 3" key="1">
    <citation type="journal article" date="2023" name="Plants (Basel)">
        <title>Bridging the Gap: Combining Genomics and Transcriptomics Approaches to Understand Stylosanthes scabra, an Orphan Legume from the Brazilian Caatinga.</title>
        <authorList>
            <person name="Ferreira-Neto J.R.C."/>
            <person name="da Silva M.D."/>
            <person name="Binneck E."/>
            <person name="de Melo N.F."/>
            <person name="da Silva R.H."/>
            <person name="de Melo A.L.T.M."/>
            <person name="Pandolfi V."/>
            <person name="Bustamante F.O."/>
            <person name="Brasileiro-Vidal A.C."/>
            <person name="Benko-Iseppon A.M."/>
        </authorList>
    </citation>
    <scope>NUCLEOTIDE SEQUENCE [LARGE SCALE GENOMIC DNA]</scope>
    <source>
        <tissue evidence="2">Leaves</tissue>
    </source>
</reference>
<keyword evidence="1" id="KW-0812">Transmembrane</keyword>
<feature type="transmembrane region" description="Helical" evidence="1">
    <location>
        <begin position="59"/>
        <end position="77"/>
    </location>
</feature>
<evidence type="ECO:0000313" key="3">
    <source>
        <dbReference type="Proteomes" id="UP001341840"/>
    </source>
</evidence>
<name>A0ABU6UY00_9FABA</name>
<evidence type="ECO:0000256" key="1">
    <source>
        <dbReference type="SAM" id="Phobius"/>
    </source>
</evidence>
<protein>
    <submittedName>
        <fullName evidence="2">Uncharacterized protein</fullName>
    </submittedName>
</protein>
<organism evidence="2 3">
    <name type="scientific">Stylosanthes scabra</name>
    <dbReference type="NCBI Taxonomy" id="79078"/>
    <lineage>
        <taxon>Eukaryota</taxon>
        <taxon>Viridiplantae</taxon>
        <taxon>Streptophyta</taxon>
        <taxon>Embryophyta</taxon>
        <taxon>Tracheophyta</taxon>
        <taxon>Spermatophyta</taxon>
        <taxon>Magnoliopsida</taxon>
        <taxon>eudicotyledons</taxon>
        <taxon>Gunneridae</taxon>
        <taxon>Pentapetalae</taxon>
        <taxon>rosids</taxon>
        <taxon>fabids</taxon>
        <taxon>Fabales</taxon>
        <taxon>Fabaceae</taxon>
        <taxon>Papilionoideae</taxon>
        <taxon>50 kb inversion clade</taxon>
        <taxon>dalbergioids sensu lato</taxon>
        <taxon>Dalbergieae</taxon>
        <taxon>Pterocarpus clade</taxon>
        <taxon>Stylosanthes</taxon>
    </lineage>
</organism>
<keyword evidence="1" id="KW-0472">Membrane</keyword>
<keyword evidence="3" id="KW-1185">Reference proteome</keyword>
<dbReference type="EMBL" id="JASCZI010122871">
    <property type="protein sequence ID" value="MED6164843.1"/>
    <property type="molecule type" value="Genomic_DNA"/>
</dbReference>
<gene>
    <name evidence="2" type="ORF">PIB30_093993</name>
</gene>
<evidence type="ECO:0000313" key="2">
    <source>
        <dbReference type="EMBL" id="MED6164843.1"/>
    </source>
</evidence>
<sequence length="90" mass="9911">MGGKGCWGYGWHAYAWKARICVGSQSLFNKLSLALAMPLISISDGSLHSLIWLERPAALLYSMSNYSSLLLVVILNVSMDEKASLRTYSP</sequence>
<proteinExistence type="predicted"/>